<keyword evidence="13 14" id="KW-0472">Membrane</keyword>
<evidence type="ECO:0000256" key="3">
    <source>
        <dbReference type="ARBA" id="ARBA00012438"/>
    </source>
</evidence>
<evidence type="ECO:0000256" key="2">
    <source>
        <dbReference type="ARBA" id="ARBA00004651"/>
    </source>
</evidence>
<dbReference type="GO" id="GO:0005886">
    <property type="term" value="C:plasma membrane"/>
    <property type="evidence" value="ECO:0007669"/>
    <property type="project" value="UniProtKB-SubCell"/>
</dbReference>
<evidence type="ECO:0000256" key="12">
    <source>
        <dbReference type="ARBA" id="ARBA00023012"/>
    </source>
</evidence>
<dbReference type="SMART" id="SM00065">
    <property type="entry name" value="GAF"/>
    <property type="match status" value="1"/>
</dbReference>
<dbReference type="Pfam" id="PF06580">
    <property type="entry name" value="His_kinase"/>
    <property type="match status" value="1"/>
</dbReference>
<dbReference type="PROSITE" id="PS50109">
    <property type="entry name" value="HIS_KIN"/>
    <property type="match status" value="1"/>
</dbReference>
<dbReference type="InterPro" id="IPR003594">
    <property type="entry name" value="HATPase_dom"/>
</dbReference>
<dbReference type="SUPFAM" id="SSF55781">
    <property type="entry name" value="GAF domain-like"/>
    <property type="match status" value="1"/>
</dbReference>
<evidence type="ECO:0000256" key="7">
    <source>
        <dbReference type="ARBA" id="ARBA00022692"/>
    </source>
</evidence>
<keyword evidence="10" id="KW-0067">ATP-binding</keyword>
<dbReference type="EC" id="2.7.13.3" evidence="3"/>
<evidence type="ECO:0000256" key="6">
    <source>
        <dbReference type="ARBA" id="ARBA00022679"/>
    </source>
</evidence>
<dbReference type="InterPro" id="IPR010559">
    <property type="entry name" value="Sig_transdc_His_kin_internal"/>
</dbReference>
<dbReference type="GO" id="GO:0005524">
    <property type="term" value="F:ATP binding"/>
    <property type="evidence" value="ECO:0007669"/>
    <property type="project" value="UniProtKB-KW"/>
</dbReference>
<evidence type="ECO:0000256" key="11">
    <source>
        <dbReference type="ARBA" id="ARBA00022989"/>
    </source>
</evidence>
<organism evidence="16 17">
    <name type="scientific">Caldibacillus thermoamylovorans</name>
    <dbReference type="NCBI Taxonomy" id="35841"/>
    <lineage>
        <taxon>Bacteria</taxon>
        <taxon>Bacillati</taxon>
        <taxon>Bacillota</taxon>
        <taxon>Bacilli</taxon>
        <taxon>Bacillales</taxon>
        <taxon>Bacillaceae</taxon>
        <taxon>Caldibacillus</taxon>
    </lineage>
</organism>
<dbReference type="GO" id="GO:0071555">
    <property type="term" value="P:cell wall organization"/>
    <property type="evidence" value="ECO:0007669"/>
    <property type="project" value="InterPro"/>
</dbReference>
<feature type="transmembrane region" description="Helical" evidence="14">
    <location>
        <begin position="149"/>
        <end position="169"/>
    </location>
</feature>
<feature type="transmembrane region" description="Helical" evidence="14">
    <location>
        <begin position="114"/>
        <end position="137"/>
    </location>
</feature>
<dbReference type="Pfam" id="PF07694">
    <property type="entry name" value="5TM-5TMR_LYT"/>
    <property type="match status" value="1"/>
</dbReference>
<dbReference type="PANTHER" id="PTHR34220">
    <property type="entry name" value="SENSOR HISTIDINE KINASE YPDA"/>
    <property type="match status" value="1"/>
</dbReference>
<dbReference type="InterPro" id="IPR003018">
    <property type="entry name" value="GAF"/>
</dbReference>
<evidence type="ECO:0000256" key="1">
    <source>
        <dbReference type="ARBA" id="ARBA00000085"/>
    </source>
</evidence>
<keyword evidence="11 14" id="KW-1133">Transmembrane helix</keyword>
<dbReference type="Pfam" id="PF13492">
    <property type="entry name" value="GAF_3"/>
    <property type="match status" value="1"/>
</dbReference>
<evidence type="ECO:0000256" key="5">
    <source>
        <dbReference type="ARBA" id="ARBA00022553"/>
    </source>
</evidence>
<dbReference type="InterPro" id="IPR029016">
    <property type="entry name" value="GAF-like_dom_sf"/>
</dbReference>
<keyword evidence="8" id="KW-0547">Nucleotide-binding</keyword>
<evidence type="ECO:0000256" key="4">
    <source>
        <dbReference type="ARBA" id="ARBA00022475"/>
    </source>
</evidence>
<keyword evidence="9" id="KW-0418">Kinase</keyword>
<sequence length="583" mass="64599">MFYLVPLMLEKVGIILIALFLLSQIKSFRQIVQREHTRQDKIMLIILFGAFGVFSNYTGIEINHTSIEHAGWYSGIDQESAIANTRVLGVVIGGLLGGPAVGVGAGFIAGLHRYLLDGFTAFSCSVSTILAGVVSGYLGAKRKKITEGFAVAIGMTLELVQMLVILATAKPFEKALELVQLIGIPMISVNGLGMMLFMHIIHLMKREEERTLANQTDKVFSIADQTLPYFRQGLNVESCEQICKLILNMTDADAVAITDNQIVLSHVGMASDHHTPMSKPETALTRKVLESGKIFVATSKEDIACHHQDCPLEAAIVIPLQVKNRVAGTLKMYYEDPEKLDQIQRQLATGLASLFSTQLELVEAERQTKLLKDAKIKALQAQNYPHFLFNSLNTISALCRTDPEKARELLLELSSFFRGNLQGAGQLFVPLKTEIENVKAYLSLVQARFPDKYRIHFQIEPNLEKIPIPPFLLQPIVENSINYGFPGSKQKGEINIRIFTEQQKLMIVIEDNGKGIPEEKLVVLGTQIVESKKGSGTAIFNICQRLKGIYGDRAYLTLDSKENQGTSTTISIPISSQERIESH</sequence>
<proteinExistence type="predicted"/>
<feature type="transmembrane region" description="Helical" evidence="14">
    <location>
        <begin position="181"/>
        <end position="201"/>
    </location>
</feature>
<dbReference type="RefSeq" id="WP_034768233.1">
    <property type="nucleotide sequence ID" value="NZ_CCRF01000027.1"/>
</dbReference>
<dbReference type="Proteomes" id="UP000040576">
    <property type="component" value="Unassembled WGS sequence"/>
</dbReference>
<dbReference type="Gene3D" id="3.30.450.40">
    <property type="match status" value="1"/>
</dbReference>
<evidence type="ECO:0000313" key="17">
    <source>
        <dbReference type="Proteomes" id="UP000040576"/>
    </source>
</evidence>
<dbReference type="Pfam" id="PF02518">
    <property type="entry name" value="HATPase_c"/>
    <property type="match status" value="1"/>
</dbReference>
<dbReference type="InterPro" id="IPR011620">
    <property type="entry name" value="Sig_transdc_His_kinase_LytS_TM"/>
</dbReference>
<feature type="transmembrane region" description="Helical" evidence="14">
    <location>
        <begin position="43"/>
        <end position="60"/>
    </location>
</feature>
<comment type="catalytic activity">
    <reaction evidence="1">
        <text>ATP + protein L-histidine = ADP + protein N-phospho-L-histidine.</text>
        <dbReference type="EC" id="2.7.13.3"/>
    </reaction>
</comment>
<reference evidence="16 17" key="1">
    <citation type="submission" date="2014-07" db="EMBL/GenBank/DDBJ databases">
        <authorList>
            <person name="Wibberg Daniel"/>
        </authorList>
    </citation>
    <scope>NUCLEOTIDE SEQUENCE [LARGE SCALE GENOMIC DNA]</scope>
</reference>
<accession>A0A090ISD3</accession>
<keyword evidence="17" id="KW-1185">Reference proteome</keyword>
<evidence type="ECO:0000256" key="9">
    <source>
        <dbReference type="ARBA" id="ARBA00022777"/>
    </source>
</evidence>
<keyword evidence="5" id="KW-0597">Phosphoprotein</keyword>
<protein>
    <recommendedName>
        <fullName evidence="3">histidine kinase</fullName>
        <ecNumber evidence="3">2.7.13.3</ecNumber>
    </recommendedName>
</protein>
<keyword evidence="12" id="KW-0902">Two-component regulatory system</keyword>
<dbReference type="InterPro" id="IPR050640">
    <property type="entry name" value="Bact_2-comp_sensor_kinase"/>
</dbReference>
<dbReference type="SUPFAM" id="SSF55874">
    <property type="entry name" value="ATPase domain of HSP90 chaperone/DNA topoisomerase II/histidine kinase"/>
    <property type="match status" value="1"/>
</dbReference>
<evidence type="ECO:0000256" key="8">
    <source>
        <dbReference type="ARBA" id="ARBA00022741"/>
    </source>
</evidence>
<dbReference type="PANTHER" id="PTHR34220:SF7">
    <property type="entry name" value="SENSOR HISTIDINE KINASE YPDA"/>
    <property type="match status" value="1"/>
</dbReference>
<gene>
    <name evidence="16" type="primary">lytS</name>
    <name evidence="16" type="ORF">BT1A1_0746</name>
</gene>
<dbReference type="InterPro" id="IPR005467">
    <property type="entry name" value="His_kinase_dom"/>
</dbReference>
<comment type="subcellular location">
    <subcellularLocation>
        <location evidence="2">Cell membrane</location>
        <topology evidence="2">Multi-pass membrane protein</topology>
    </subcellularLocation>
</comment>
<dbReference type="InterPro" id="IPR036890">
    <property type="entry name" value="HATPase_C_sf"/>
</dbReference>
<evidence type="ECO:0000259" key="15">
    <source>
        <dbReference type="PROSITE" id="PS50109"/>
    </source>
</evidence>
<dbReference type="Gene3D" id="3.30.565.10">
    <property type="entry name" value="Histidine kinase-like ATPase, C-terminal domain"/>
    <property type="match status" value="1"/>
</dbReference>
<dbReference type="EMBL" id="CCRF01000027">
    <property type="protein sequence ID" value="CEE00597.1"/>
    <property type="molecule type" value="Genomic_DNA"/>
</dbReference>
<feature type="transmembrane region" description="Helical" evidence="14">
    <location>
        <begin position="87"/>
        <end position="108"/>
    </location>
</feature>
<keyword evidence="4" id="KW-1003">Cell membrane</keyword>
<evidence type="ECO:0000256" key="14">
    <source>
        <dbReference type="SAM" id="Phobius"/>
    </source>
</evidence>
<name>A0A090ISD3_9BACI</name>
<dbReference type="GO" id="GO:0000155">
    <property type="term" value="F:phosphorelay sensor kinase activity"/>
    <property type="evidence" value="ECO:0007669"/>
    <property type="project" value="InterPro"/>
</dbReference>
<evidence type="ECO:0000313" key="16">
    <source>
        <dbReference type="EMBL" id="CEE00597.1"/>
    </source>
</evidence>
<evidence type="ECO:0000256" key="10">
    <source>
        <dbReference type="ARBA" id="ARBA00022840"/>
    </source>
</evidence>
<evidence type="ECO:0000256" key="13">
    <source>
        <dbReference type="ARBA" id="ARBA00023136"/>
    </source>
</evidence>
<keyword evidence="7 14" id="KW-0812">Transmembrane</keyword>
<keyword evidence="6 16" id="KW-0808">Transferase</keyword>
<dbReference type="AlphaFoldDB" id="A0A090ISD3"/>
<feature type="domain" description="Histidine kinase" evidence="15">
    <location>
        <begin position="472"/>
        <end position="576"/>
    </location>
</feature>